<proteinExistence type="predicted"/>
<name>A0AAD9S1P2_PHOAM</name>
<evidence type="ECO:0000313" key="4">
    <source>
        <dbReference type="EMBL" id="KAK2596950.1"/>
    </source>
</evidence>
<dbReference type="PANTHER" id="PTHR10039">
    <property type="entry name" value="AMELOGENIN"/>
    <property type="match status" value="1"/>
</dbReference>
<dbReference type="SUPFAM" id="SSF52540">
    <property type="entry name" value="P-loop containing nucleoside triphosphate hydrolases"/>
    <property type="match status" value="1"/>
</dbReference>
<organism evidence="4 5">
    <name type="scientific">Phomopsis amygdali</name>
    <name type="common">Fusicoccum amygdali</name>
    <dbReference type="NCBI Taxonomy" id="1214568"/>
    <lineage>
        <taxon>Eukaryota</taxon>
        <taxon>Fungi</taxon>
        <taxon>Dikarya</taxon>
        <taxon>Ascomycota</taxon>
        <taxon>Pezizomycotina</taxon>
        <taxon>Sordariomycetes</taxon>
        <taxon>Sordariomycetidae</taxon>
        <taxon>Diaporthales</taxon>
        <taxon>Diaporthaceae</taxon>
        <taxon>Diaporthe</taxon>
    </lineage>
</organism>
<gene>
    <name evidence="4" type="ORF">N8I77_012830</name>
</gene>
<dbReference type="Proteomes" id="UP001265746">
    <property type="component" value="Unassembled WGS sequence"/>
</dbReference>
<comment type="caution">
    <text evidence="4">The sequence shown here is derived from an EMBL/GenBank/DDBJ whole genome shotgun (WGS) entry which is preliminary data.</text>
</comment>
<dbReference type="Pfam" id="PF24883">
    <property type="entry name" value="NPHP3_N"/>
    <property type="match status" value="1"/>
</dbReference>
<feature type="domain" description="Nephrocystin 3-like N-terminal" evidence="2">
    <location>
        <begin position="294"/>
        <end position="465"/>
    </location>
</feature>
<dbReference type="EMBL" id="JAUJFL010000010">
    <property type="protein sequence ID" value="KAK2596950.1"/>
    <property type="molecule type" value="Genomic_DNA"/>
</dbReference>
<feature type="domain" description="DUF7791" evidence="3">
    <location>
        <begin position="575"/>
        <end position="713"/>
    </location>
</feature>
<protein>
    <recommendedName>
        <fullName evidence="6">NACHT domain-containing protein</fullName>
    </recommendedName>
</protein>
<evidence type="ECO:0000313" key="5">
    <source>
        <dbReference type="Proteomes" id="UP001265746"/>
    </source>
</evidence>
<keyword evidence="5" id="KW-1185">Reference proteome</keyword>
<dbReference type="AlphaFoldDB" id="A0AAD9S1P2"/>
<sequence>MLYSEALALVLWYRPLLVVMVLDPFTSLSLACSVVQFVDFTSKLLSQSKEVYDSAVGSTKDSEDLEEICTELRDLSQHIVTTSLSQASRFGALDHREQAIQKLAQECSATADELIAALRSLSLNKHPRRRAASVYAALRTIWSRRKIEALEARMDKYRAQLAVNIIALTSDENGTILEALQNLKDQCHDMQLKQDARLGDVEKVLADIRIKIMEVSKGAALQSGTEHNLPDPSYGLPKKLSEVASLANTISAEQEVLTSLHYKVMKTRYESIPEAYQQTFDWIFKASRSSSVGSNTTFRSWLKSKSGIFWITGKAGSGKSTLIKFLGSHERTSKALKSWAAPDACVIANFYFWSLGTELQKTQEGLLRSLLFEVLRQSPDLMPAVCPDRWRSSQIGGARNSLTTSWTLPELRKTITRLSRANGLSKRFCFFIDGLDEYSGNHLEITKILRELSAGQNIKICVSSRPWNVFEDEFGRDDDRKIYIHDLTRGDITKYAQGKLQEHPNWRLISVQSTRYDVLVQNITDKAQGVFLWVFLVIRSLSEGLTNGDTLSILEARIRQFPTDLEQYFRHMLNSVESIYHHQMAETFLVALNASRPLSLMLYSFLDDFSGAPGRALTFPVQGMDNYDISFRHQQMRRRLNGRCKGLLEIYQDPGSVDYLGYRVEFLHRTVRDFLDTKEMANFLVENAPDIDTSESTLHGFIVLIKSLPQRESYLAEGGPLSSLLLDAFHYAYVFERKRGQPQTDLLDELEDALNTLSSTLKCRIPWYTGCYGTATEPRPICTSFLEFSIQSGLELYVRDRLTRALPMDRDVSEDSLLKCVLAPSPCPSAEEPDLTGLLAFLLSRRTTAVPDVQWHAFIRRSILAFCGTTRVAENPASARCRCRMIELLLEHGANPDVQCGDTDLWNDPIIQQVHAYGWDPIWWPLLKWMLRDTTASPEMLDVVALALCAFLRATPKKRDPLGNRAPFGKTSHLRDQSVWTDLCSEVFDGRRIGAGGAKSAEKLEFEAAVLRACLVYGGADPGKVEGLREKIAEHFPQRRLSRPLLDAIDAAIEAKVTPRRAANERPPTPQGALAWLWARTGGLLLGSGT</sequence>
<dbReference type="Pfam" id="PF25053">
    <property type="entry name" value="DUF7791"/>
    <property type="match status" value="1"/>
</dbReference>
<evidence type="ECO:0000259" key="3">
    <source>
        <dbReference type="Pfam" id="PF25053"/>
    </source>
</evidence>
<evidence type="ECO:0000259" key="2">
    <source>
        <dbReference type="Pfam" id="PF24883"/>
    </source>
</evidence>
<evidence type="ECO:0000256" key="1">
    <source>
        <dbReference type="ARBA" id="ARBA00022737"/>
    </source>
</evidence>
<keyword evidence="1" id="KW-0677">Repeat</keyword>
<evidence type="ECO:0008006" key="6">
    <source>
        <dbReference type="Google" id="ProtNLM"/>
    </source>
</evidence>
<dbReference type="InterPro" id="IPR056693">
    <property type="entry name" value="DUF7791"/>
</dbReference>
<dbReference type="PANTHER" id="PTHR10039:SF5">
    <property type="entry name" value="NACHT DOMAIN-CONTAINING PROTEIN"/>
    <property type="match status" value="1"/>
</dbReference>
<dbReference type="InterPro" id="IPR056884">
    <property type="entry name" value="NPHP3-like_N"/>
</dbReference>
<reference evidence="4" key="1">
    <citation type="submission" date="2023-06" db="EMBL/GenBank/DDBJ databases">
        <authorList>
            <person name="Noh H."/>
        </authorList>
    </citation>
    <scope>NUCLEOTIDE SEQUENCE</scope>
    <source>
        <strain evidence="4">DUCC20226</strain>
    </source>
</reference>
<dbReference type="InterPro" id="IPR027417">
    <property type="entry name" value="P-loop_NTPase"/>
</dbReference>
<dbReference type="Gene3D" id="3.40.50.300">
    <property type="entry name" value="P-loop containing nucleotide triphosphate hydrolases"/>
    <property type="match status" value="1"/>
</dbReference>
<accession>A0AAD9S1P2</accession>